<evidence type="ECO:0000313" key="5">
    <source>
        <dbReference type="EMBL" id="KAL3276970.1"/>
    </source>
</evidence>
<evidence type="ECO:0000259" key="4">
    <source>
        <dbReference type="Pfam" id="PF16077"/>
    </source>
</evidence>
<dbReference type="AlphaFoldDB" id="A0ABD2NEN4"/>
<dbReference type="Gene3D" id="2.10.90.10">
    <property type="entry name" value="Cystine-knot cytokines"/>
    <property type="match status" value="1"/>
</dbReference>
<keyword evidence="3" id="KW-0325">Glycoprotein</keyword>
<keyword evidence="6" id="KW-1185">Reference proteome</keyword>
<dbReference type="PANTHER" id="PTHR23199">
    <property type="entry name" value="NEUROTROPHIN 1-RELATED"/>
    <property type="match status" value="1"/>
</dbReference>
<evidence type="ECO:0000256" key="3">
    <source>
        <dbReference type="ARBA" id="ARBA00023180"/>
    </source>
</evidence>
<evidence type="ECO:0000256" key="1">
    <source>
        <dbReference type="ARBA" id="ARBA00022729"/>
    </source>
</evidence>
<sequence length="194" mass="22288">MESPPSKNTPYSICLISDFVQSCYKVDHVKRSRVQLKNETKQDNCVHGFCEDVEDYPETLIGNLIHETQDSDSYFMVSKESDELNDMVSPMASSLQQNSICQTNPRTIFPQASNNTKGEWKHIVNVEKHYQGVEMEECSNEGDECPVHLFRGYTSSCEQKFAIVKLKVLDEKNRKLTWDVFRVPSCCVCVIKPY</sequence>
<dbReference type="InterPro" id="IPR052444">
    <property type="entry name" value="Spz/Toll_ligand-like"/>
</dbReference>
<protein>
    <recommendedName>
        <fullName evidence="4">Spaetzle domain-containing protein</fullName>
    </recommendedName>
</protein>
<keyword evidence="2" id="KW-1015">Disulfide bond</keyword>
<dbReference type="GO" id="GO:0005615">
    <property type="term" value="C:extracellular space"/>
    <property type="evidence" value="ECO:0007669"/>
    <property type="project" value="UniProtKB-ARBA"/>
</dbReference>
<gene>
    <name evidence="5" type="ORF">HHI36_012333</name>
</gene>
<accession>A0ABD2NEN4</accession>
<organism evidence="5 6">
    <name type="scientific">Cryptolaemus montrouzieri</name>
    <dbReference type="NCBI Taxonomy" id="559131"/>
    <lineage>
        <taxon>Eukaryota</taxon>
        <taxon>Metazoa</taxon>
        <taxon>Ecdysozoa</taxon>
        <taxon>Arthropoda</taxon>
        <taxon>Hexapoda</taxon>
        <taxon>Insecta</taxon>
        <taxon>Pterygota</taxon>
        <taxon>Neoptera</taxon>
        <taxon>Endopterygota</taxon>
        <taxon>Coleoptera</taxon>
        <taxon>Polyphaga</taxon>
        <taxon>Cucujiformia</taxon>
        <taxon>Coccinelloidea</taxon>
        <taxon>Coccinellidae</taxon>
        <taxon>Scymninae</taxon>
        <taxon>Scymnini</taxon>
        <taxon>Cryptolaemus</taxon>
    </lineage>
</organism>
<dbReference type="EMBL" id="JABFTP020000103">
    <property type="protein sequence ID" value="KAL3276970.1"/>
    <property type="molecule type" value="Genomic_DNA"/>
</dbReference>
<feature type="domain" description="Spaetzle" evidence="4">
    <location>
        <begin position="99"/>
        <end position="191"/>
    </location>
</feature>
<keyword evidence="1" id="KW-0732">Signal</keyword>
<evidence type="ECO:0000256" key="2">
    <source>
        <dbReference type="ARBA" id="ARBA00023157"/>
    </source>
</evidence>
<dbReference type="PANTHER" id="PTHR23199:SF12">
    <property type="entry name" value="NEUROTROPHIN 1-RELATED"/>
    <property type="match status" value="1"/>
</dbReference>
<dbReference type="InterPro" id="IPR029034">
    <property type="entry name" value="Cystine-knot_cytokine"/>
</dbReference>
<dbReference type="Proteomes" id="UP001516400">
    <property type="component" value="Unassembled WGS sequence"/>
</dbReference>
<comment type="caution">
    <text evidence="5">The sequence shown here is derived from an EMBL/GenBank/DDBJ whole genome shotgun (WGS) entry which is preliminary data.</text>
</comment>
<dbReference type="SUPFAM" id="SSF57501">
    <property type="entry name" value="Cystine-knot cytokines"/>
    <property type="match status" value="1"/>
</dbReference>
<reference evidence="5 6" key="1">
    <citation type="journal article" date="2021" name="BMC Biol.">
        <title>Horizontally acquired antibacterial genes associated with adaptive radiation of ladybird beetles.</title>
        <authorList>
            <person name="Li H.S."/>
            <person name="Tang X.F."/>
            <person name="Huang Y.H."/>
            <person name="Xu Z.Y."/>
            <person name="Chen M.L."/>
            <person name="Du X.Y."/>
            <person name="Qiu B.Y."/>
            <person name="Chen P.T."/>
            <person name="Zhang W."/>
            <person name="Slipinski A."/>
            <person name="Escalona H.E."/>
            <person name="Waterhouse R.M."/>
            <person name="Zwick A."/>
            <person name="Pang H."/>
        </authorList>
    </citation>
    <scope>NUCLEOTIDE SEQUENCE [LARGE SCALE GENOMIC DNA]</scope>
    <source>
        <strain evidence="5">SYSU2018</strain>
    </source>
</reference>
<dbReference type="InterPro" id="IPR032104">
    <property type="entry name" value="Spaetzle"/>
</dbReference>
<name>A0ABD2NEN4_9CUCU</name>
<dbReference type="Pfam" id="PF16077">
    <property type="entry name" value="Spaetzle"/>
    <property type="match status" value="1"/>
</dbReference>
<evidence type="ECO:0000313" key="6">
    <source>
        <dbReference type="Proteomes" id="UP001516400"/>
    </source>
</evidence>
<proteinExistence type="predicted"/>